<keyword evidence="3" id="KW-0804">Transcription</keyword>
<organism evidence="5 6">
    <name type="scientific">Roseibium porphyridii</name>
    <dbReference type="NCBI Taxonomy" id="2866279"/>
    <lineage>
        <taxon>Bacteria</taxon>
        <taxon>Pseudomonadati</taxon>
        <taxon>Pseudomonadota</taxon>
        <taxon>Alphaproteobacteria</taxon>
        <taxon>Hyphomicrobiales</taxon>
        <taxon>Stappiaceae</taxon>
        <taxon>Roseibium</taxon>
    </lineage>
</organism>
<evidence type="ECO:0000256" key="2">
    <source>
        <dbReference type="ARBA" id="ARBA00023125"/>
    </source>
</evidence>
<gene>
    <name evidence="5" type="ORF">K1718_10200</name>
</gene>
<feature type="domain" description="HTH araC/xylS-type" evidence="4">
    <location>
        <begin position="150"/>
        <end position="248"/>
    </location>
</feature>
<dbReference type="PRINTS" id="PR00032">
    <property type="entry name" value="HTHARAC"/>
</dbReference>
<evidence type="ECO:0000256" key="3">
    <source>
        <dbReference type="ARBA" id="ARBA00023163"/>
    </source>
</evidence>
<dbReference type="Proteomes" id="UP001209803">
    <property type="component" value="Chromosome"/>
</dbReference>
<dbReference type="SMART" id="SM00342">
    <property type="entry name" value="HTH_ARAC"/>
    <property type="match status" value="1"/>
</dbReference>
<keyword evidence="2" id="KW-0238">DNA-binding</keyword>
<evidence type="ECO:0000313" key="5">
    <source>
        <dbReference type="EMBL" id="WFE91707.1"/>
    </source>
</evidence>
<accession>A0ABY8F877</accession>
<dbReference type="InterPro" id="IPR020449">
    <property type="entry name" value="Tscrpt_reg_AraC-type_HTH"/>
</dbReference>
<sequence length="253" mass="27794">MTELPAYSVAQCFGPAPKQQFKFDRHYLLYSVSGGLRLEAEGTIWSQPPARAALITADKPIEISLPVKIECRSVLFAKAFVPAPPNVLSVFEMTPLARELVLECAQWSETEDTLSSYAQGLFGTLASVIWKLSETPSRLSMPAPRSAAVKRVLDLTEQSLTNPPTFEELAALVAMSPRTLARKLSDELGMTWRQCLQKLRVISAVEALSQTDLPVTEIAFAQGYQSLSAFNAAFRELTGKTPSSYRASFNTSQ</sequence>
<protein>
    <submittedName>
        <fullName evidence="5">AraC family transcriptional regulator</fullName>
    </submittedName>
</protein>
<evidence type="ECO:0000313" key="6">
    <source>
        <dbReference type="Proteomes" id="UP001209803"/>
    </source>
</evidence>
<dbReference type="InterPro" id="IPR018060">
    <property type="entry name" value="HTH_AraC"/>
</dbReference>
<reference evidence="5 6" key="1">
    <citation type="submission" date="2023-03" db="EMBL/GenBank/DDBJ databases">
        <title>Roseibium porphyridii sp. nov. and Roseibium rhodosorbium sp. nov. isolated from marine algae, Porphyridium cruentum and Rhodosorus marinus, respectively.</title>
        <authorList>
            <person name="Lee M.W."/>
            <person name="Choi B.J."/>
            <person name="Lee J.K."/>
            <person name="Choi D.G."/>
            <person name="Baek J.H."/>
            <person name="Bayburt H."/>
            <person name="Kim J.M."/>
            <person name="Han D.M."/>
            <person name="Kim K.H."/>
            <person name="Jeon C.O."/>
        </authorList>
    </citation>
    <scope>NUCLEOTIDE SEQUENCE [LARGE SCALE GENOMIC DNA]</scope>
    <source>
        <strain evidence="5 6">KMA01</strain>
    </source>
</reference>
<dbReference type="InterPro" id="IPR018062">
    <property type="entry name" value="HTH_AraC-typ_CS"/>
</dbReference>
<evidence type="ECO:0000256" key="1">
    <source>
        <dbReference type="ARBA" id="ARBA00023015"/>
    </source>
</evidence>
<dbReference type="SUPFAM" id="SSF46689">
    <property type="entry name" value="Homeodomain-like"/>
    <property type="match status" value="1"/>
</dbReference>
<dbReference type="RefSeq" id="WP_265684310.1">
    <property type="nucleotide sequence ID" value="NZ_CP120863.1"/>
</dbReference>
<dbReference type="InterPro" id="IPR009057">
    <property type="entry name" value="Homeodomain-like_sf"/>
</dbReference>
<dbReference type="PROSITE" id="PS01124">
    <property type="entry name" value="HTH_ARAC_FAMILY_2"/>
    <property type="match status" value="1"/>
</dbReference>
<keyword evidence="6" id="KW-1185">Reference proteome</keyword>
<dbReference type="Gene3D" id="1.10.10.60">
    <property type="entry name" value="Homeodomain-like"/>
    <property type="match status" value="1"/>
</dbReference>
<evidence type="ECO:0000259" key="4">
    <source>
        <dbReference type="PROSITE" id="PS01124"/>
    </source>
</evidence>
<dbReference type="PROSITE" id="PS00041">
    <property type="entry name" value="HTH_ARAC_FAMILY_1"/>
    <property type="match status" value="1"/>
</dbReference>
<keyword evidence="1" id="KW-0805">Transcription regulation</keyword>
<proteinExistence type="predicted"/>
<dbReference type="Pfam" id="PF12833">
    <property type="entry name" value="HTH_18"/>
    <property type="match status" value="1"/>
</dbReference>
<dbReference type="EMBL" id="CP120863">
    <property type="protein sequence ID" value="WFE91707.1"/>
    <property type="molecule type" value="Genomic_DNA"/>
</dbReference>
<dbReference type="PANTHER" id="PTHR11019:SF199">
    <property type="entry name" value="HTH-TYPE TRANSCRIPTIONAL REGULATOR NIMR"/>
    <property type="match status" value="1"/>
</dbReference>
<name>A0ABY8F877_9HYPH</name>
<dbReference type="PANTHER" id="PTHR11019">
    <property type="entry name" value="HTH-TYPE TRANSCRIPTIONAL REGULATOR NIMR"/>
    <property type="match status" value="1"/>
</dbReference>